<accession>A0A8X8GNN1</accession>
<dbReference type="InterPro" id="IPR025580">
    <property type="entry name" value="Gp46"/>
</dbReference>
<comment type="caution">
    <text evidence="1">The sequence shown here is derived from an EMBL/GenBank/DDBJ whole genome shotgun (WGS) entry which is preliminary data.</text>
</comment>
<evidence type="ECO:0000313" key="1">
    <source>
        <dbReference type="EMBL" id="MCM5673597.1"/>
    </source>
</evidence>
<organism evidence="1 2">
    <name type="scientific">Staphylococcus hominis</name>
    <dbReference type="NCBI Taxonomy" id="1290"/>
    <lineage>
        <taxon>Bacteria</taxon>
        <taxon>Bacillati</taxon>
        <taxon>Bacillota</taxon>
        <taxon>Bacilli</taxon>
        <taxon>Bacillales</taxon>
        <taxon>Staphylococcaceae</taxon>
        <taxon>Staphylococcus</taxon>
    </lineage>
</organism>
<feature type="non-terminal residue" evidence="1">
    <location>
        <position position="1"/>
    </location>
</feature>
<dbReference type="AlphaFoldDB" id="A0A8X8GNN1"/>
<dbReference type="Pfam" id="PF14265">
    <property type="entry name" value="DUF4355"/>
    <property type="match status" value="1"/>
</dbReference>
<reference evidence="1 2" key="1">
    <citation type="submission" date="2022-06" db="EMBL/GenBank/DDBJ databases">
        <title>Staphylococcus hominis ShoR14 genome sequence.</title>
        <authorList>
            <person name="Yeo C.C."/>
            <person name="Chew C.H."/>
            <person name="Che Hamzah A.M."/>
            <person name="Al-Trad E.I."/>
        </authorList>
    </citation>
    <scope>NUCLEOTIDE SEQUENCE [LARGE SCALE GENOMIC DNA]</scope>
    <source>
        <strain evidence="1 2">ShoR14</strain>
    </source>
</reference>
<evidence type="ECO:0000313" key="2">
    <source>
        <dbReference type="Proteomes" id="UP000665944"/>
    </source>
</evidence>
<dbReference type="RefSeq" id="WP_209244725.1">
    <property type="nucleotide sequence ID" value="NZ_JAGHKT020000084.1"/>
</dbReference>
<protein>
    <submittedName>
        <fullName evidence="1">DUF4355 domain-containing protein</fullName>
    </submittedName>
</protein>
<name>A0A8X8GNN1_STAHO</name>
<sequence length="119" mass="13787">QKNEYEMEKLRKENEELRQREAMNSMRNEARSMFSEKNITATDDLLDIVVTTEAESTQKNIDALTNVINNIVKEQVKESLRNGAPKNVKSGGMTREDIMNIKDSDERQMAIAQNRHLFK</sequence>
<dbReference type="EMBL" id="JAGHKT020000084">
    <property type="protein sequence ID" value="MCM5673597.1"/>
    <property type="molecule type" value="Genomic_DNA"/>
</dbReference>
<dbReference type="Proteomes" id="UP000665944">
    <property type="component" value="Unassembled WGS sequence"/>
</dbReference>
<proteinExistence type="predicted"/>
<gene>
    <name evidence="1" type="ORF">J7T32_012785</name>
</gene>
<keyword evidence="2" id="KW-1185">Reference proteome</keyword>